<dbReference type="PANTHER" id="PTHR13225:SF3">
    <property type="entry name" value="UPF0489 PROTEIN C5ORF22"/>
    <property type="match status" value="1"/>
</dbReference>
<dbReference type="AlphaFoldDB" id="A0A485KQ73"/>
<dbReference type="OrthoDB" id="418142at2759"/>
<dbReference type="InterPro" id="IPR024131">
    <property type="entry name" value="UPF0489"/>
</dbReference>
<sequence>MAAIPTVVVDDHHHVLEPIHKAIRKRILPFSNWNMVHFDAHPDLAFPRSIPADRIFAPFAFYDDLDESEAGIASFLLPLVYAGHMKNLVWVKPPWATQMLLGHEEFTVGRHDATGELRVSSQHTYFVDEVMYANPTELSKAQTLHLSVCELGSGSMPPAPADPYVLDICLDYFATINPFQKAFDAACGVEDGQLLRFIYGNLAFKTASSTLSHVEKREHQALHAAFLDRIIQGETPRFLSLTENAFLELATPLLPLYNGDPLTTRRHFASYYRMLQRYTDDQRALVQWAGPCVDLPAFENSNVVPMVEAMRTYLKASSGPPRMITIATSKADNYTPEDLVEPILKATLAMLSDVFGPLAVTTPNE</sequence>
<dbReference type="Proteomes" id="UP000332933">
    <property type="component" value="Unassembled WGS sequence"/>
</dbReference>
<organism evidence="3 4">
    <name type="scientific">Aphanomyces stellatus</name>
    <dbReference type="NCBI Taxonomy" id="120398"/>
    <lineage>
        <taxon>Eukaryota</taxon>
        <taxon>Sar</taxon>
        <taxon>Stramenopiles</taxon>
        <taxon>Oomycota</taxon>
        <taxon>Saprolegniomycetes</taxon>
        <taxon>Saprolegniales</taxon>
        <taxon>Verrucalvaceae</taxon>
        <taxon>Aphanomyces</taxon>
    </lineage>
</organism>
<evidence type="ECO:0000313" key="3">
    <source>
        <dbReference type="EMBL" id="VFT87065.1"/>
    </source>
</evidence>
<dbReference type="EMBL" id="CAADRA010005211">
    <property type="protein sequence ID" value="VFT87065.1"/>
    <property type="molecule type" value="Genomic_DNA"/>
</dbReference>
<name>A0A485KQ73_9STRA</name>
<evidence type="ECO:0000313" key="4">
    <source>
        <dbReference type="Proteomes" id="UP000332933"/>
    </source>
</evidence>
<comment type="similarity">
    <text evidence="1">Belongs to the UPF0489 family.</text>
</comment>
<keyword evidence="4" id="KW-1185">Reference proteome</keyword>
<reference evidence="2" key="2">
    <citation type="submission" date="2019-06" db="EMBL/GenBank/DDBJ databases">
        <title>Genomics analysis of Aphanomyces spp. identifies a new class of oomycete effector associated with host adaptation.</title>
        <authorList>
            <person name="Gaulin E."/>
        </authorList>
    </citation>
    <scope>NUCLEOTIDE SEQUENCE</scope>
    <source>
        <strain evidence="2">CBS 578.67</strain>
    </source>
</reference>
<protein>
    <submittedName>
        <fullName evidence="3">Aste57867_10189 protein</fullName>
    </submittedName>
</protein>
<dbReference type="Pfam" id="PF12640">
    <property type="entry name" value="UPF0489"/>
    <property type="match status" value="1"/>
</dbReference>
<gene>
    <name evidence="3" type="primary">Aste57867_10189</name>
    <name evidence="2" type="ORF">As57867_010150</name>
    <name evidence="3" type="ORF">ASTE57867_10189</name>
</gene>
<evidence type="ECO:0000256" key="1">
    <source>
        <dbReference type="ARBA" id="ARBA00007099"/>
    </source>
</evidence>
<reference evidence="3 4" key="1">
    <citation type="submission" date="2019-03" db="EMBL/GenBank/DDBJ databases">
        <authorList>
            <person name="Gaulin E."/>
            <person name="Dumas B."/>
        </authorList>
    </citation>
    <scope>NUCLEOTIDE SEQUENCE [LARGE SCALE GENOMIC DNA]</scope>
    <source>
        <strain evidence="3">CBS 568.67</strain>
    </source>
</reference>
<accession>A0A485KQ73</accession>
<dbReference type="EMBL" id="VJMH01005190">
    <property type="protein sequence ID" value="KAF0699224.1"/>
    <property type="molecule type" value="Genomic_DNA"/>
</dbReference>
<evidence type="ECO:0000313" key="2">
    <source>
        <dbReference type="EMBL" id="KAF0699224.1"/>
    </source>
</evidence>
<dbReference type="PANTHER" id="PTHR13225">
    <property type="entry name" value="MISEXPRESSION SUPPRESSOR OF RAS 6"/>
    <property type="match status" value="1"/>
</dbReference>
<proteinExistence type="inferred from homology"/>